<gene>
    <name evidence="1" type="ORF">ABFZ84_05780</name>
</gene>
<organism evidence="1 2">
    <name type="scientific">Hyphococcus lacteus</name>
    <dbReference type="NCBI Taxonomy" id="3143536"/>
    <lineage>
        <taxon>Bacteria</taxon>
        <taxon>Pseudomonadati</taxon>
        <taxon>Pseudomonadota</taxon>
        <taxon>Alphaproteobacteria</taxon>
        <taxon>Parvularculales</taxon>
        <taxon>Parvularculaceae</taxon>
        <taxon>Hyphococcus</taxon>
    </lineage>
</organism>
<sequence length="448" mass="48207">MFGSGDATRLAAGVLTAALFGAAIAWPTAGTRVVERAGAIAADTLSRADGGPMAERLCAIGEPAFSGPFANIDDVLSISPLGGVTAPGEVLPAPYIRINTRSGDKAFERRSTQALAPAKADIVAIERRILRDPYGRALGPSWTVHFRSCEKISFYYDRLDQIDDSILARVGGLRAFTEFGTPDHMAIKTIARVNTGDIIGTSDGFDVGLHDLSATPVALARPERYRTDAFARAAVFDAAPDLMAAINMDTSRARCAIDYLPRDTKDSWAEKLGDSWGIRRAKGDNACRTALVDTPGTAQGAWFTDAAHNAATTKVSAIALSPDAIDPDRLIFALHGKLASLTTNLLYPPKSMGNDVADKTPTDFLSFSKGDGRINIPFAEVNDTAPYCYQRVRSNFIGPLMNGVIVLQRQENKNGQELLKIEARGDVTSCIDLKEPWSFTGNETVFYR</sequence>
<accession>A0ABV3Z2P5</accession>
<dbReference type="EMBL" id="JBEHZE010000001">
    <property type="protein sequence ID" value="MEX6633055.1"/>
    <property type="molecule type" value="Genomic_DNA"/>
</dbReference>
<protein>
    <submittedName>
        <fullName evidence="1">Uncharacterized protein</fullName>
    </submittedName>
</protein>
<name>A0ABV3Z2P5_9PROT</name>
<keyword evidence="2" id="KW-1185">Reference proteome</keyword>
<evidence type="ECO:0000313" key="2">
    <source>
        <dbReference type="Proteomes" id="UP001560685"/>
    </source>
</evidence>
<reference evidence="1 2" key="1">
    <citation type="submission" date="2024-05" db="EMBL/GenBank/DDBJ databases">
        <title>Three bacterial strains, DH-69, EH-24, and ECK-19 isolated from coastal sediments.</title>
        <authorList>
            <person name="Ye Y.-Q."/>
            <person name="Du Z.-J."/>
        </authorList>
    </citation>
    <scope>NUCLEOTIDE SEQUENCE [LARGE SCALE GENOMIC DNA]</scope>
    <source>
        <strain evidence="1 2">ECK-19</strain>
    </source>
</reference>
<proteinExistence type="predicted"/>
<evidence type="ECO:0000313" key="1">
    <source>
        <dbReference type="EMBL" id="MEX6633055.1"/>
    </source>
</evidence>
<comment type="caution">
    <text evidence="1">The sequence shown here is derived from an EMBL/GenBank/DDBJ whole genome shotgun (WGS) entry which is preliminary data.</text>
</comment>
<dbReference type="Proteomes" id="UP001560685">
    <property type="component" value="Unassembled WGS sequence"/>
</dbReference>
<dbReference type="RefSeq" id="WP_369312992.1">
    <property type="nucleotide sequence ID" value="NZ_JBEHZE010000001.1"/>
</dbReference>